<proteinExistence type="predicted"/>
<dbReference type="Proteomes" id="UP000609802">
    <property type="component" value="Unassembled WGS sequence"/>
</dbReference>
<dbReference type="InterPro" id="IPR007829">
    <property type="entry name" value="TM2"/>
</dbReference>
<dbReference type="PANTHER" id="PTHR21016:SF25">
    <property type="entry name" value="TM2 DOMAIN-CONTAINING PROTEIN DDB_G0277895-RELATED"/>
    <property type="match status" value="1"/>
</dbReference>
<keyword evidence="4 5" id="KW-0472">Membrane</keyword>
<dbReference type="InterPro" id="IPR050932">
    <property type="entry name" value="TM2D1-3-like"/>
</dbReference>
<feature type="domain" description="TM2" evidence="6">
    <location>
        <begin position="19"/>
        <end position="68"/>
    </location>
</feature>
<evidence type="ECO:0000256" key="4">
    <source>
        <dbReference type="ARBA" id="ARBA00023136"/>
    </source>
</evidence>
<feature type="transmembrane region" description="Helical" evidence="5">
    <location>
        <begin position="53"/>
        <end position="80"/>
    </location>
</feature>
<evidence type="ECO:0000313" key="8">
    <source>
        <dbReference type="Proteomes" id="UP000609802"/>
    </source>
</evidence>
<keyword evidence="3 5" id="KW-1133">Transmembrane helix</keyword>
<keyword evidence="8" id="KW-1185">Reference proteome</keyword>
<dbReference type="Pfam" id="PF05154">
    <property type="entry name" value="TM2"/>
    <property type="match status" value="1"/>
</dbReference>
<evidence type="ECO:0000259" key="6">
    <source>
        <dbReference type="Pfam" id="PF05154"/>
    </source>
</evidence>
<dbReference type="RefSeq" id="WP_191285397.1">
    <property type="nucleotide sequence ID" value="NZ_BNCH01000002.1"/>
</dbReference>
<organism evidence="7 8">
    <name type="scientific">Aliiroseovarius zhejiangensis</name>
    <dbReference type="NCBI Taxonomy" id="1632025"/>
    <lineage>
        <taxon>Bacteria</taxon>
        <taxon>Pseudomonadati</taxon>
        <taxon>Pseudomonadota</taxon>
        <taxon>Alphaproteobacteria</taxon>
        <taxon>Rhodobacterales</taxon>
        <taxon>Paracoccaceae</taxon>
        <taxon>Aliiroseovarius</taxon>
    </lineage>
</organism>
<dbReference type="PANTHER" id="PTHR21016">
    <property type="entry name" value="BETA-AMYLOID BINDING PROTEIN-RELATED"/>
    <property type="match status" value="1"/>
</dbReference>
<accession>A0ABQ3IV75</accession>
<evidence type="ECO:0000256" key="3">
    <source>
        <dbReference type="ARBA" id="ARBA00022989"/>
    </source>
</evidence>
<name>A0ABQ3IV75_9RHOB</name>
<sequence>MTLTTEQQMLVEQRLANDKKSIVVAYLLWGFLGGFGAHRFYLGKTGSAVGQIILFVLGWLTVAFVVGFAFLIALGIWLLVDAFLIPGMIETDAKQKRVQISNELGVMSH</sequence>
<dbReference type="EMBL" id="BNCH01000002">
    <property type="protein sequence ID" value="GHE91983.1"/>
    <property type="molecule type" value="Genomic_DNA"/>
</dbReference>
<evidence type="ECO:0000256" key="2">
    <source>
        <dbReference type="ARBA" id="ARBA00022692"/>
    </source>
</evidence>
<evidence type="ECO:0000256" key="1">
    <source>
        <dbReference type="ARBA" id="ARBA00004141"/>
    </source>
</evidence>
<keyword evidence="2 5" id="KW-0812">Transmembrane</keyword>
<protein>
    <recommendedName>
        <fullName evidence="6">TM2 domain-containing protein</fullName>
    </recommendedName>
</protein>
<evidence type="ECO:0000313" key="7">
    <source>
        <dbReference type="EMBL" id="GHE91983.1"/>
    </source>
</evidence>
<gene>
    <name evidence="7" type="ORF">GCM10016455_09980</name>
</gene>
<comment type="subcellular location">
    <subcellularLocation>
        <location evidence="1">Membrane</location>
        <topology evidence="1">Multi-pass membrane protein</topology>
    </subcellularLocation>
</comment>
<feature type="transmembrane region" description="Helical" evidence="5">
    <location>
        <begin position="21"/>
        <end position="41"/>
    </location>
</feature>
<reference evidence="8" key="1">
    <citation type="journal article" date="2019" name="Int. J. Syst. Evol. Microbiol.">
        <title>The Global Catalogue of Microorganisms (GCM) 10K type strain sequencing project: providing services to taxonomists for standard genome sequencing and annotation.</title>
        <authorList>
            <consortium name="The Broad Institute Genomics Platform"/>
            <consortium name="The Broad Institute Genome Sequencing Center for Infectious Disease"/>
            <person name="Wu L."/>
            <person name="Ma J."/>
        </authorList>
    </citation>
    <scope>NUCLEOTIDE SEQUENCE [LARGE SCALE GENOMIC DNA]</scope>
    <source>
        <strain evidence="8">KCTC 42443</strain>
    </source>
</reference>
<evidence type="ECO:0000256" key="5">
    <source>
        <dbReference type="SAM" id="Phobius"/>
    </source>
</evidence>
<comment type="caution">
    <text evidence="7">The sequence shown here is derived from an EMBL/GenBank/DDBJ whole genome shotgun (WGS) entry which is preliminary data.</text>
</comment>